<keyword evidence="4 7" id="KW-0812">Transmembrane</keyword>
<keyword evidence="3" id="KW-1003">Cell membrane</keyword>
<feature type="transmembrane region" description="Helical" evidence="7">
    <location>
        <begin position="21"/>
        <end position="40"/>
    </location>
</feature>
<proteinExistence type="predicted"/>
<comment type="caution">
    <text evidence="8">The sequence shown here is derived from an EMBL/GenBank/DDBJ whole genome shotgun (WGS) entry which is preliminary data.</text>
</comment>
<evidence type="ECO:0000313" key="8">
    <source>
        <dbReference type="EMBL" id="MBY8824166.1"/>
    </source>
</evidence>
<gene>
    <name evidence="8" type="ORF">K7G82_17815</name>
</gene>
<dbReference type="EMBL" id="JAINVV010000008">
    <property type="protein sequence ID" value="MBY8824166.1"/>
    <property type="molecule type" value="Genomic_DNA"/>
</dbReference>
<dbReference type="SUPFAM" id="SSF103473">
    <property type="entry name" value="MFS general substrate transporter"/>
    <property type="match status" value="1"/>
</dbReference>
<dbReference type="InterPro" id="IPR010290">
    <property type="entry name" value="TM_effector"/>
</dbReference>
<feature type="transmembrane region" description="Helical" evidence="7">
    <location>
        <begin position="224"/>
        <end position="245"/>
    </location>
</feature>
<dbReference type="PANTHER" id="PTHR23513">
    <property type="entry name" value="INTEGRAL MEMBRANE EFFLUX PROTEIN-RELATED"/>
    <property type="match status" value="1"/>
</dbReference>
<feature type="transmembrane region" description="Helical" evidence="7">
    <location>
        <begin position="105"/>
        <end position="124"/>
    </location>
</feature>
<evidence type="ECO:0000256" key="5">
    <source>
        <dbReference type="ARBA" id="ARBA00022989"/>
    </source>
</evidence>
<dbReference type="Gene3D" id="1.20.1250.20">
    <property type="entry name" value="MFS general substrate transporter like domains"/>
    <property type="match status" value="1"/>
</dbReference>
<evidence type="ECO:0000313" key="9">
    <source>
        <dbReference type="Proteomes" id="UP000706039"/>
    </source>
</evidence>
<dbReference type="Pfam" id="PF05977">
    <property type="entry name" value="MFS_3"/>
    <property type="match status" value="1"/>
</dbReference>
<feature type="transmembrane region" description="Helical" evidence="7">
    <location>
        <begin position="145"/>
        <end position="168"/>
    </location>
</feature>
<evidence type="ECO:0000256" key="1">
    <source>
        <dbReference type="ARBA" id="ARBA00004651"/>
    </source>
</evidence>
<name>A0ABS7PSB1_9SPHN</name>
<sequence length="330" mass="34510">MSTASAIAPLMIARFRRLWSANLLANIGAMAQAVTAAWLMTEMTAGDPTLVAAVQTCASLPLVLLSLPGGALADLFTPRHVMLAAQVLVLCAGVTLLALAASGRIGPAALLCCVFASGAGFALANPAWHASIRDQTGDDRLLEPAVLLNAVGFNLARSLGPAVGGWLIALAGPLVALAASVTAVVPLIAALWAWRPAIAGPIQREPLRAAIHAGIRYVRWRPSLAALILRACLFTFSGASIWALAPLVAHQRLSGGAAARRCWACWSPCSGSAPSPVRWCVHGSYIGVARHSCRPAHCFTRSPRSCSAWPNPPPPRCWRWPSPAAAGWRG</sequence>
<dbReference type="InterPro" id="IPR036259">
    <property type="entry name" value="MFS_trans_sf"/>
</dbReference>
<dbReference type="PANTHER" id="PTHR23513:SF11">
    <property type="entry name" value="STAPHYLOFERRIN A TRANSPORTER"/>
    <property type="match status" value="1"/>
</dbReference>
<feature type="transmembrane region" description="Helical" evidence="7">
    <location>
        <begin position="52"/>
        <end position="73"/>
    </location>
</feature>
<reference evidence="8 9" key="1">
    <citation type="submission" date="2021-08" db="EMBL/GenBank/DDBJ databases">
        <authorList>
            <person name="Tuo L."/>
        </authorList>
    </citation>
    <scope>NUCLEOTIDE SEQUENCE [LARGE SCALE GENOMIC DNA]</scope>
    <source>
        <strain evidence="8 9">JCM 31229</strain>
    </source>
</reference>
<evidence type="ECO:0000256" key="2">
    <source>
        <dbReference type="ARBA" id="ARBA00022448"/>
    </source>
</evidence>
<keyword evidence="5 7" id="KW-1133">Transmembrane helix</keyword>
<evidence type="ECO:0000256" key="3">
    <source>
        <dbReference type="ARBA" id="ARBA00022475"/>
    </source>
</evidence>
<accession>A0ABS7PSB1</accession>
<evidence type="ECO:0000256" key="7">
    <source>
        <dbReference type="SAM" id="Phobius"/>
    </source>
</evidence>
<keyword evidence="2" id="KW-0813">Transport</keyword>
<evidence type="ECO:0000256" key="4">
    <source>
        <dbReference type="ARBA" id="ARBA00022692"/>
    </source>
</evidence>
<feature type="transmembrane region" description="Helical" evidence="7">
    <location>
        <begin position="80"/>
        <end position="99"/>
    </location>
</feature>
<keyword evidence="6 7" id="KW-0472">Membrane</keyword>
<feature type="transmembrane region" description="Helical" evidence="7">
    <location>
        <begin position="174"/>
        <end position="194"/>
    </location>
</feature>
<evidence type="ECO:0000256" key="6">
    <source>
        <dbReference type="ARBA" id="ARBA00023136"/>
    </source>
</evidence>
<dbReference type="CDD" id="cd06173">
    <property type="entry name" value="MFS_MefA_like"/>
    <property type="match status" value="1"/>
</dbReference>
<protein>
    <submittedName>
        <fullName evidence="8">MFS transporter</fullName>
    </submittedName>
</protein>
<keyword evidence="9" id="KW-1185">Reference proteome</keyword>
<organism evidence="8 9">
    <name type="scientific">Sphingomonas colocasiae</name>
    <dbReference type="NCBI Taxonomy" id="1848973"/>
    <lineage>
        <taxon>Bacteria</taxon>
        <taxon>Pseudomonadati</taxon>
        <taxon>Pseudomonadota</taxon>
        <taxon>Alphaproteobacteria</taxon>
        <taxon>Sphingomonadales</taxon>
        <taxon>Sphingomonadaceae</taxon>
        <taxon>Sphingomonas</taxon>
    </lineage>
</organism>
<comment type="subcellular location">
    <subcellularLocation>
        <location evidence="1">Cell membrane</location>
        <topology evidence="1">Multi-pass membrane protein</topology>
    </subcellularLocation>
</comment>
<dbReference type="Proteomes" id="UP000706039">
    <property type="component" value="Unassembled WGS sequence"/>
</dbReference>